<evidence type="ECO:0000313" key="1">
    <source>
        <dbReference type="EMBL" id="CUX43203.1"/>
    </source>
</evidence>
<protein>
    <submittedName>
        <fullName evidence="1">Uncharacterized protein</fullName>
    </submittedName>
</protein>
<sequence length="86" mass="9492">MANGTKGVDFSFWDGCLRLGQAGKSGKKTSKKLHFFWKKVLRVDFRAVDDLIKGVTCSAAFILFAEYGGPICRTAVPGSYVFRPAR</sequence>
<evidence type="ECO:0000313" key="2">
    <source>
        <dbReference type="Proteomes" id="UP000191897"/>
    </source>
</evidence>
<dbReference type="RefSeq" id="WP_003508055.1">
    <property type="nucleotide sequence ID" value="NZ_LT009730.1"/>
</dbReference>
<organism evidence="1 2">
    <name type="scientific">Agrobacterium tumefaciens str. Kerr 14</name>
    <dbReference type="NCBI Taxonomy" id="1183424"/>
    <lineage>
        <taxon>Bacteria</taxon>
        <taxon>Pseudomonadati</taxon>
        <taxon>Pseudomonadota</taxon>
        <taxon>Alphaproteobacteria</taxon>
        <taxon>Hyphomicrobiales</taxon>
        <taxon>Rhizobiaceae</taxon>
        <taxon>Rhizobium/Agrobacterium group</taxon>
        <taxon>Agrobacterium</taxon>
        <taxon>Agrobacterium tumefaciens complex</taxon>
    </lineage>
</organism>
<dbReference type="GeneID" id="92922663"/>
<reference evidence="1 2" key="1">
    <citation type="submission" date="2016-01" db="EMBL/GenBank/DDBJ databases">
        <authorList>
            <person name="Oliw E.H."/>
        </authorList>
    </citation>
    <scope>NUCLEOTIDE SEQUENCE [LARGE SCALE GENOMIC DNA]</scope>
    <source>
        <strain evidence="1 2">Kerr 14</strain>
    </source>
</reference>
<proteinExistence type="predicted"/>
<dbReference type="EMBL" id="FBWC01000018">
    <property type="protein sequence ID" value="CUX43203.1"/>
    <property type="molecule type" value="Genomic_DNA"/>
</dbReference>
<dbReference type="AlphaFoldDB" id="A0A1S7QXC0"/>
<gene>
    <name evidence="1" type="ORF">AGR4C_Cc90053</name>
</gene>
<name>A0A1S7QXC0_AGRTU</name>
<accession>A0A1S7QXC0</accession>
<dbReference type="Proteomes" id="UP000191897">
    <property type="component" value="Unassembled WGS sequence"/>
</dbReference>